<feature type="transmembrane region" description="Helical" evidence="2">
    <location>
        <begin position="257"/>
        <end position="277"/>
    </location>
</feature>
<feature type="signal peptide" evidence="3">
    <location>
        <begin position="1"/>
        <end position="20"/>
    </location>
</feature>
<keyword evidence="2" id="KW-0812">Transmembrane</keyword>
<evidence type="ECO:0000313" key="5">
    <source>
        <dbReference type="Proteomes" id="UP000177501"/>
    </source>
</evidence>
<organism evidence="4 5">
    <name type="scientific">Candidatus Woesebacteria bacterium RIFCSPLOWO2_01_FULL_37_19</name>
    <dbReference type="NCBI Taxonomy" id="1802514"/>
    <lineage>
        <taxon>Bacteria</taxon>
        <taxon>Candidatus Woeseibacteriota</taxon>
    </lineage>
</organism>
<dbReference type="EMBL" id="MGHA01000038">
    <property type="protein sequence ID" value="OGM59014.1"/>
    <property type="molecule type" value="Genomic_DNA"/>
</dbReference>
<protein>
    <recommendedName>
        <fullName evidence="6">LTD domain-containing protein</fullName>
    </recommendedName>
</protein>
<sequence>MFKLVILIFCLFIFPSSISAQVVINEFSPASNPNGYGDWIELYIYENIDLSNYYMTHLKADGNSEGNIDIPEPYEYGPSSSNGQFKIISVNNYLGNNGDRIRLIYKNNTSVIDDISYGDSGGVCVSSQNGSIGRVYQTDIEGSNIIDRFSNYTKGLSNKDNILDPCPSPTPEPTATSVPTSTPTKIPSPTKTPSPSPTNKPVLKTSTPTRIKEIATEDIEDVLDNTKEAVLGINEIGDSTGTPTPKSKIADEGKRSIPLSAGLFVILGLVFISFAFYQLLRSRKKGYNFGSVENTDKQE</sequence>
<keyword evidence="2" id="KW-0472">Membrane</keyword>
<gene>
    <name evidence="4" type="ORF">A2955_03260</name>
</gene>
<comment type="caution">
    <text evidence="4">The sequence shown here is derived from an EMBL/GenBank/DDBJ whole genome shotgun (WGS) entry which is preliminary data.</text>
</comment>
<evidence type="ECO:0000256" key="1">
    <source>
        <dbReference type="SAM" id="MobiDB-lite"/>
    </source>
</evidence>
<evidence type="ECO:0000313" key="4">
    <source>
        <dbReference type="EMBL" id="OGM59014.1"/>
    </source>
</evidence>
<name>A0A1F8B4R8_9BACT</name>
<keyword evidence="3" id="KW-0732">Signal</keyword>
<feature type="region of interest" description="Disordered" evidence="1">
    <location>
        <begin position="160"/>
        <end position="207"/>
    </location>
</feature>
<reference evidence="4 5" key="1">
    <citation type="journal article" date="2016" name="Nat. Commun.">
        <title>Thousands of microbial genomes shed light on interconnected biogeochemical processes in an aquifer system.</title>
        <authorList>
            <person name="Anantharaman K."/>
            <person name="Brown C.T."/>
            <person name="Hug L.A."/>
            <person name="Sharon I."/>
            <person name="Castelle C.J."/>
            <person name="Probst A.J."/>
            <person name="Thomas B.C."/>
            <person name="Singh A."/>
            <person name="Wilkins M.J."/>
            <person name="Karaoz U."/>
            <person name="Brodie E.L."/>
            <person name="Williams K.H."/>
            <person name="Hubbard S.S."/>
            <person name="Banfield J.F."/>
        </authorList>
    </citation>
    <scope>NUCLEOTIDE SEQUENCE [LARGE SCALE GENOMIC DNA]</scope>
</reference>
<proteinExistence type="predicted"/>
<evidence type="ECO:0000256" key="2">
    <source>
        <dbReference type="SAM" id="Phobius"/>
    </source>
</evidence>
<dbReference type="STRING" id="1802514.A2955_03260"/>
<evidence type="ECO:0008006" key="6">
    <source>
        <dbReference type="Google" id="ProtNLM"/>
    </source>
</evidence>
<accession>A0A1F8B4R8</accession>
<keyword evidence="2" id="KW-1133">Transmembrane helix</keyword>
<feature type="chain" id="PRO_5009534997" description="LTD domain-containing protein" evidence="3">
    <location>
        <begin position="21"/>
        <end position="299"/>
    </location>
</feature>
<dbReference type="Proteomes" id="UP000177501">
    <property type="component" value="Unassembled WGS sequence"/>
</dbReference>
<evidence type="ECO:0000256" key="3">
    <source>
        <dbReference type="SAM" id="SignalP"/>
    </source>
</evidence>
<feature type="compositionally biased region" description="Low complexity" evidence="1">
    <location>
        <begin position="173"/>
        <end position="189"/>
    </location>
</feature>
<dbReference type="AlphaFoldDB" id="A0A1F8B4R8"/>